<dbReference type="Pfam" id="PF01734">
    <property type="entry name" value="Patatin"/>
    <property type="match status" value="1"/>
</dbReference>
<keyword evidence="3 4" id="KW-0443">Lipid metabolism</keyword>
<feature type="domain" description="PNPLA" evidence="5">
    <location>
        <begin position="24"/>
        <end position="190"/>
    </location>
</feature>
<protein>
    <submittedName>
        <fullName evidence="6">Patatin family protein</fullName>
    </submittedName>
</protein>
<dbReference type="RefSeq" id="WP_370595250.1">
    <property type="nucleotide sequence ID" value="NZ_JALBUR010000001.1"/>
</dbReference>
<feature type="short sequence motif" description="DGA/G" evidence="4">
    <location>
        <begin position="177"/>
        <end position="179"/>
    </location>
</feature>
<feature type="active site" description="Nucleophile" evidence="4">
    <location>
        <position position="57"/>
    </location>
</feature>
<dbReference type="Pfam" id="PF19890">
    <property type="entry name" value="DUF6363"/>
    <property type="match status" value="1"/>
</dbReference>
<dbReference type="PANTHER" id="PTHR14226:SF25">
    <property type="entry name" value="PHOSPHOESTERASE"/>
    <property type="match status" value="1"/>
</dbReference>
<proteinExistence type="predicted"/>
<dbReference type="CDD" id="cd07208">
    <property type="entry name" value="Pat_hypo_Ecoli_yjju_like"/>
    <property type="match status" value="1"/>
</dbReference>
<evidence type="ECO:0000256" key="1">
    <source>
        <dbReference type="ARBA" id="ARBA00022801"/>
    </source>
</evidence>
<evidence type="ECO:0000256" key="2">
    <source>
        <dbReference type="ARBA" id="ARBA00022963"/>
    </source>
</evidence>
<evidence type="ECO:0000256" key="4">
    <source>
        <dbReference type="PROSITE-ProRule" id="PRU01161"/>
    </source>
</evidence>
<dbReference type="EMBL" id="JALBUR010000001">
    <property type="protein sequence ID" value="MDX8418553.1"/>
    <property type="molecule type" value="Genomic_DNA"/>
</dbReference>
<dbReference type="InterPro" id="IPR045943">
    <property type="entry name" value="DUF6363"/>
</dbReference>
<name>A0AB35TZ68_9FIRM</name>
<evidence type="ECO:0000256" key="3">
    <source>
        <dbReference type="ARBA" id="ARBA00023098"/>
    </source>
</evidence>
<dbReference type="InterPro" id="IPR050301">
    <property type="entry name" value="NTE"/>
</dbReference>
<dbReference type="GO" id="GO:0016787">
    <property type="term" value="F:hydrolase activity"/>
    <property type="evidence" value="ECO:0007669"/>
    <property type="project" value="UniProtKB-UniRule"/>
</dbReference>
<feature type="short sequence motif" description="GXSXG" evidence="4">
    <location>
        <begin position="55"/>
        <end position="59"/>
    </location>
</feature>
<dbReference type="InterPro" id="IPR037483">
    <property type="entry name" value="YjjU-like"/>
</dbReference>
<dbReference type="InterPro" id="IPR002641">
    <property type="entry name" value="PNPLA_dom"/>
</dbReference>
<keyword evidence="7" id="KW-1185">Reference proteome</keyword>
<gene>
    <name evidence="6" type="ORF">MOZ60_00430</name>
</gene>
<accession>A0AB35TZ68</accession>
<sequence>MKVYNGLDQLPKGRAAGGLLHGCMVLEGGAWRGLYTQGALDALMENGINMDCTIGVSAGAMSGLAYVSGQIGFSGRLNLTYRNDQNYCGIGAMKNDHGITGFSYAFDTLFHQGEGFDQAAFENPDRRFVAVATNLETGKPVYFEKGKCTDIFKAVQASATVPYISKPVEIDGDQYLDGGLSVRVPYEWALAEGYEKIVVIRTRDRAYRKKIAGPLAINKMYRKLPEAVYDLDEQNARYNISLNGLDQLENSGRIFVLAPEKPITIRRFESDMDKLGDLYWQGYHETKEHLDALRQYLALDK</sequence>
<dbReference type="AlphaFoldDB" id="A0AB35TZ68"/>
<evidence type="ECO:0000259" key="5">
    <source>
        <dbReference type="PROSITE" id="PS51635"/>
    </source>
</evidence>
<dbReference type="Proteomes" id="UP001286174">
    <property type="component" value="Unassembled WGS sequence"/>
</dbReference>
<feature type="active site" description="Proton acceptor" evidence="4">
    <location>
        <position position="177"/>
    </location>
</feature>
<organism evidence="6 7">
    <name type="scientific">Grylomicrobium aquisgranensis</name>
    <dbReference type="NCBI Taxonomy" id="2926318"/>
    <lineage>
        <taxon>Bacteria</taxon>
        <taxon>Bacillati</taxon>
        <taxon>Bacillota</taxon>
        <taxon>Erysipelotrichia</taxon>
        <taxon>Erysipelotrichales</taxon>
        <taxon>Erysipelotrichaceae</taxon>
        <taxon>Grylomicrobium</taxon>
    </lineage>
</organism>
<reference evidence="6 7" key="1">
    <citation type="submission" date="2022-03" db="EMBL/GenBank/DDBJ databases">
        <title>Novel taxa within the pig intestine.</title>
        <authorList>
            <person name="Wylensek D."/>
            <person name="Bishof K."/>
            <person name="Afrizal A."/>
            <person name="Clavel T."/>
        </authorList>
    </citation>
    <scope>NUCLEOTIDE SEQUENCE [LARGE SCALE GENOMIC DNA]</scope>
    <source>
        <strain evidence="6 7">CLA-KB-P133</strain>
    </source>
</reference>
<dbReference type="SUPFAM" id="SSF52151">
    <property type="entry name" value="FabD/lysophospholipase-like"/>
    <property type="match status" value="1"/>
</dbReference>
<dbReference type="InterPro" id="IPR016035">
    <property type="entry name" value="Acyl_Trfase/lysoPLipase"/>
</dbReference>
<evidence type="ECO:0000313" key="6">
    <source>
        <dbReference type="EMBL" id="MDX8418553.1"/>
    </source>
</evidence>
<comment type="caution">
    <text evidence="4">Lacks conserved residue(s) required for the propagation of feature annotation.</text>
</comment>
<keyword evidence="1 4" id="KW-0378">Hydrolase</keyword>
<evidence type="ECO:0000313" key="7">
    <source>
        <dbReference type="Proteomes" id="UP001286174"/>
    </source>
</evidence>
<dbReference type="PROSITE" id="PS51635">
    <property type="entry name" value="PNPLA"/>
    <property type="match status" value="1"/>
</dbReference>
<keyword evidence="2 4" id="KW-0442">Lipid degradation</keyword>
<dbReference type="Gene3D" id="3.40.1090.10">
    <property type="entry name" value="Cytosolic phospholipase A2 catalytic domain"/>
    <property type="match status" value="2"/>
</dbReference>
<dbReference type="GO" id="GO:0016042">
    <property type="term" value="P:lipid catabolic process"/>
    <property type="evidence" value="ECO:0007669"/>
    <property type="project" value="UniProtKB-UniRule"/>
</dbReference>
<comment type="caution">
    <text evidence="6">The sequence shown here is derived from an EMBL/GenBank/DDBJ whole genome shotgun (WGS) entry which is preliminary data.</text>
</comment>
<dbReference type="PANTHER" id="PTHR14226">
    <property type="entry name" value="NEUROPATHY TARGET ESTERASE/SWISS CHEESE D.MELANOGASTER"/>
    <property type="match status" value="1"/>
</dbReference>